<evidence type="ECO:0008006" key="3">
    <source>
        <dbReference type="Google" id="ProtNLM"/>
    </source>
</evidence>
<dbReference type="RefSeq" id="WP_084446559.1">
    <property type="nucleotide sequence ID" value="NZ_FWWW01000076.1"/>
</dbReference>
<dbReference type="OrthoDB" id="879873at2"/>
<dbReference type="AlphaFoldDB" id="A0A1W1VW62"/>
<gene>
    <name evidence="1" type="ORF">SAMN00120144_1565</name>
</gene>
<organism evidence="1 2">
    <name type="scientific">Hymenobacter roseosalivarius DSM 11622</name>
    <dbReference type="NCBI Taxonomy" id="645990"/>
    <lineage>
        <taxon>Bacteria</taxon>
        <taxon>Pseudomonadati</taxon>
        <taxon>Bacteroidota</taxon>
        <taxon>Cytophagia</taxon>
        <taxon>Cytophagales</taxon>
        <taxon>Hymenobacteraceae</taxon>
        <taxon>Hymenobacter</taxon>
    </lineage>
</organism>
<sequence>MKNWLLLILLSLILGCTKDVDVNHPKSVFYQQQEDSVLIALCGQVINNETYWFSDTTQPIVLDQFWPYRSLANTNTVDIKHDITFPASFGILYKDLEFRTEDQRKYARKEAYRLTRSPKLDSAFALLFLSMWDPKNLINKTSRLIPYHAMEGRLDYPSYLLPSYYSFFGENESSAYYEFSRGAFNQGFTKGAFQVHYSDPGVGRVLLYCIEKYNGKWRIIASEVVASWKY</sequence>
<accession>A0A1W1VW62</accession>
<keyword evidence="2" id="KW-1185">Reference proteome</keyword>
<protein>
    <recommendedName>
        <fullName evidence="3">Lipoprotein</fullName>
    </recommendedName>
</protein>
<evidence type="ECO:0000313" key="2">
    <source>
        <dbReference type="Proteomes" id="UP000192266"/>
    </source>
</evidence>
<dbReference type="EMBL" id="FWWW01000076">
    <property type="protein sequence ID" value="SMB97609.1"/>
    <property type="molecule type" value="Genomic_DNA"/>
</dbReference>
<reference evidence="1 2" key="1">
    <citation type="submission" date="2017-04" db="EMBL/GenBank/DDBJ databases">
        <authorList>
            <person name="Afonso C.L."/>
            <person name="Miller P.J."/>
            <person name="Scott M.A."/>
            <person name="Spackman E."/>
            <person name="Goraichik I."/>
            <person name="Dimitrov K.M."/>
            <person name="Suarez D.L."/>
            <person name="Swayne D.E."/>
        </authorList>
    </citation>
    <scope>NUCLEOTIDE SEQUENCE [LARGE SCALE GENOMIC DNA]</scope>
    <source>
        <strain evidence="1 2">DSM 11622</strain>
    </source>
</reference>
<dbReference type="PROSITE" id="PS51257">
    <property type="entry name" value="PROKAR_LIPOPROTEIN"/>
    <property type="match status" value="1"/>
</dbReference>
<proteinExistence type="predicted"/>
<name>A0A1W1VW62_9BACT</name>
<evidence type="ECO:0000313" key="1">
    <source>
        <dbReference type="EMBL" id="SMB97609.1"/>
    </source>
</evidence>
<dbReference type="Proteomes" id="UP000192266">
    <property type="component" value="Unassembled WGS sequence"/>
</dbReference>